<dbReference type="InterPro" id="IPR036457">
    <property type="entry name" value="PPM-type-like_dom_sf"/>
</dbReference>
<dbReference type="InterPro" id="IPR001932">
    <property type="entry name" value="PPM-type_phosphatase-like_dom"/>
</dbReference>
<evidence type="ECO:0000259" key="2">
    <source>
        <dbReference type="PROSITE" id="PS51746"/>
    </source>
</evidence>
<sequence length="265" mass="28267">MNAYKLEAGTGQHAGRRPRQNDRATLFTASNAPGYVLAIVADGGATAAGADQLLHTARQLFDGFRPGGTTGIDRLATLLRDIAQETHDVLLMDPLARDHQTTMALLLLTPARQAVWATVGDSRVYRFADGAAAGRSDDAGYVDHLVTVDGVAPDSARRHRSSRLLNNVLGNRLKAPFVAVDSHENLQAGDGFLLCTDGLWSWFADSELAAVVARRTPREAAGLLIDKAQERAGEKAENCTMAIIRLVAPAAKATSFTVQALDQAV</sequence>
<dbReference type="Gene3D" id="3.60.40.10">
    <property type="entry name" value="PPM-type phosphatase domain"/>
    <property type="match status" value="1"/>
</dbReference>
<comment type="caution">
    <text evidence="3">The sequence shown here is derived from an EMBL/GenBank/DDBJ whole genome shotgun (WGS) entry which is preliminary data.</text>
</comment>
<dbReference type="SMART" id="SM00331">
    <property type="entry name" value="PP2C_SIG"/>
    <property type="match status" value="1"/>
</dbReference>
<dbReference type="EMBL" id="VLLB01000003">
    <property type="protein sequence ID" value="TWI66393.1"/>
    <property type="molecule type" value="Genomic_DNA"/>
</dbReference>
<dbReference type="RefSeq" id="WP_145649021.1">
    <property type="nucleotide sequence ID" value="NZ_VLLB01000003.1"/>
</dbReference>
<name>A0A562RBV5_9BURK</name>
<organism evidence="3 4">
    <name type="scientific">Pseudoduganella lurida</name>
    <dbReference type="NCBI Taxonomy" id="1036180"/>
    <lineage>
        <taxon>Bacteria</taxon>
        <taxon>Pseudomonadati</taxon>
        <taxon>Pseudomonadota</taxon>
        <taxon>Betaproteobacteria</taxon>
        <taxon>Burkholderiales</taxon>
        <taxon>Oxalobacteraceae</taxon>
        <taxon>Telluria group</taxon>
        <taxon>Pseudoduganella</taxon>
    </lineage>
</organism>
<dbReference type="Proteomes" id="UP000318431">
    <property type="component" value="Unassembled WGS sequence"/>
</dbReference>
<keyword evidence="4" id="KW-1185">Reference proteome</keyword>
<dbReference type="PROSITE" id="PS51746">
    <property type="entry name" value="PPM_2"/>
    <property type="match status" value="1"/>
</dbReference>
<feature type="region of interest" description="Disordered" evidence="1">
    <location>
        <begin position="1"/>
        <end position="20"/>
    </location>
</feature>
<evidence type="ECO:0000313" key="4">
    <source>
        <dbReference type="Proteomes" id="UP000318431"/>
    </source>
</evidence>
<dbReference type="AlphaFoldDB" id="A0A562RBV5"/>
<reference evidence="3 4" key="1">
    <citation type="journal article" date="2015" name="Stand. Genomic Sci.">
        <title>Genomic Encyclopedia of Bacterial and Archaeal Type Strains, Phase III: the genomes of soil and plant-associated and newly described type strains.</title>
        <authorList>
            <person name="Whitman W.B."/>
            <person name="Woyke T."/>
            <person name="Klenk H.P."/>
            <person name="Zhou Y."/>
            <person name="Lilburn T.G."/>
            <person name="Beck B.J."/>
            <person name="De Vos P."/>
            <person name="Vandamme P."/>
            <person name="Eisen J.A."/>
            <person name="Garrity G."/>
            <person name="Hugenholtz P."/>
            <person name="Kyrpides N.C."/>
        </authorList>
    </citation>
    <scope>NUCLEOTIDE SEQUENCE [LARGE SCALE GENOMIC DNA]</scope>
    <source>
        <strain evidence="3 4">CGMCC 1.10822</strain>
    </source>
</reference>
<dbReference type="OrthoDB" id="9801841at2"/>
<accession>A0A562RBV5</accession>
<gene>
    <name evidence="3" type="ORF">IP91_02207</name>
</gene>
<feature type="domain" description="PPM-type phosphatase" evidence="2">
    <location>
        <begin position="7"/>
        <end position="246"/>
    </location>
</feature>
<evidence type="ECO:0000313" key="3">
    <source>
        <dbReference type="EMBL" id="TWI66393.1"/>
    </source>
</evidence>
<proteinExistence type="predicted"/>
<protein>
    <submittedName>
        <fullName evidence="3">Serine/threonine protein phosphatase PrpC</fullName>
    </submittedName>
</protein>
<dbReference type="SUPFAM" id="SSF81606">
    <property type="entry name" value="PP2C-like"/>
    <property type="match status" value="1"/>
</dbReference>
<evidence type="ECO:0000256" key="1">
    <source>
        <dbReference type="SAM" id="MobiDB-lite"/>
    </source>
</evidence>
<dbReference type="SMART" id="SM00332">
    <property type="entry name" value="PP2Cc"/>
    <property type="match status" value="1"/>
</dbReference>